<organism evidence="7 8">
    <name type="scientific">Clitoria ternatea</name>
    <name type="common">Butterfly pea</name>
    <dbReference type="NCBI Taxonomy" id="43366"/>
    <lineage>
        <taxon>Eukaryota</taxon>
        <taxon>Viridiplantae</taxon>
        <taxon>Streptophyta</taxon>
        <taxon>Embryophyta</taxon>
        <taxon>Tracheophyta</taxon>
        <taxon>Spermatophyta</taxon>
        <taxon>Magnoliopsida</taxon>
        <taxon>eudicotyledons</taxon>
        <taxon>Gunneridae</taxon>
        <taxon>Pentapetalae</taxon>
        <taxon>rosids</taxon>
        <taxon>fabids</taxon>
        <taxon>Fabales</taxon>
        <taxon>Fabaceae</taxon>
        <taxon>Papilionoideae</taxon>
        <taxon>50 kb inversion clade</taxon>
        <taxon>NPAAA clade</taxon>
        <taxon>indigoferoid/millettioid clade</taxon>
        <taxon>Phaseoleae</taxon>
        <taxon>Clitoria</taxon>
    </lineage>
</organism>
<feature type="compositionally biased region" description="Low complexity" evidence="5">
    <location>
        <begin position="817"/>
        <end position="826"/>
    </location>
</feature>
<feature type="region of interest" description="Disordered" evidence="5">
    <location>
        <begin position="816"/>
        <end position="859"/>
    </location>
</feature>
<dbReference type="GO" id="GO:0008270">
    <property type="term" value="F:zinc ion binding"/>
    <property type="evidence" value="ECO:0007669"/>
    <property type="project" value="UniProtKB-KW"/>
</dbReference>
<dbReference type="SUPFAM" id="SSF57850">
    <property type="entry name" value="RING/U-box"/>
    <property type="match status" value="1"/>
</dbReference>
<evidence type="ECO:0000259" key="6">
    <source>
        <dbReference type="PROSITE" id="PS51044"/>
    </source>
</evidence>
<dbReference type="CDD" id="cd16650">
    <property type="entry name" value="SP-RING_PIAS-like"/>
    <property type="match status" value="1"/>
</dbReference>
<accession>A0AAN9PSJ0</accession>
<sequence length="859" mass="94227">MDRLSYFVQPGNRVDANEFYAHCLSLSRGIDYALANGDIPRRARELPGLMKQVFLLKNDEITQAAIMVMMVSVKNACEFGWFQPKESEELVTIAEEIAKVYRSLGSITTRPSSCNSAISSIMEKFYPNMKLGPIVVSIEAKPGYGASIVDFHITKNKHLKDDKLYLLVVQTDNIETSACLISPQQVSFLLNGSKVKYRTNVDMEAGPQMPTNVNGMLKYGTNLLQAVGQFNGHYVILITHMSVISMPEHPVLQDYFQPAVTSVDSDIIEGPSQISLNCPISFTRIKVPVKGHSCKHFQCFDFHNFINMNSSRPSWRCPHCNQSVCYTDIRLDRNMVEILKDVGENIAEVIVLANGSWKAVLEKDHDKGKMQTQAQNGEKEQRELQESTCSPSTVPNVCDLTKDDHLETMSSCEIADRKPFQAPVLSMFANQISTSSGMNSAGVNRNVIDQLDDDFWSGVYAACGGMSDTPTNGVSENPVLPDSVPLAFNQESGSRDNNPAINSAMHNQFSATNNLQMQMNYVNSLNEYGRSSSGPRHISRSPVAVQALPVQSPALGPQQNSVTNLNNSLLPSSSSATPHIPMSNPVSVDALNVILSDTERQQHFSRTPVNMPQVSGVNSPAFPQHPATQNRVTPVNTSAPTQLHNLYRPSSMLGDFRNPHLQQALNTRPPQPTRTSTPPMRSLNTQRSHIQPGGSQSQPGIFQTVRAAANSQQVRATANAQAARIMMPAQPAVRQGSSQVRNVQPAGATTHSHQARVMVAPQGLTGEQRANPVQSVSRTDELFSAPSEQNWLPTARMRGSLDLSQRYDDSIAQRIITPTQSGQSSRPPGPQPVRSTGVTPQLDVLIPNSRNAQNYSSSK</sequence>
<feature type="region of interest" description="Disordered" evidence="5">
    <location>
        <begin position="364"/>
        <end position="390"/>
    </location>
</feature>
<dbReference type="EMBL" id="JAYKXN010000002">
    <property type="protein sequence ID" value="KAK7308961.1"/>
    <property type="molecule type" value="Genomic_DNA"/>
</dbReference>
<gene>
    <name evidence="7" type="ORF">RJT34_05327</name>
</gene>
<dbReference type="Pfam" id="PF02891">
    <property type="entry name" value="zf-MIZ"/>
    <property type="match status" value="1"/>
</dbReference>
<keyword evidence="2 4" id="KW-0863">Zinc-finger</keyword>
<dbReference type="PANTHER" id="PTHR10782:SF4">
    <property type="entry name" value="TONALLI, ISOFORM E"/>
    <property type="match status" value="1"/>
</dbReference>
<dbReference type="GO" id="GO:0000785">
    <property type="term" value="C:chromatin"/>
    <property type="evidence" value="ECO:0007669"/>
    <property type="project" value="TreeGrafter"/>
</dbReference>
<evidence type="ECO:0000256" key="2">
    <source>
        <dbReference type="ARBA" id="ARBA00022771"/>
    </source>
</evidence>
<keyword evidence="3" id="KW-0862">Zinc</keyword>
<feature type="region of interest" description="Disordered" evidence="5">
    <location>
        <begin position="662"/>
        <end position="697"/>
    </location>
</feature>
<reference evidence="7 8" key="1">
    <citation type="submission" date="2024-01" db="EMBL/GenBank/DDBJ databases">
        <title>The genomes of 5 underutilized Papilionoideae crops provide insights into root nodulation and disease resistance.</title>
        <authorList>
            <person name="Yuan L."/>
        </authorList>
    </citation>
    <scope>NUCLEOTIDE SEQUENCE [LARGE SCALE GENOMIC DNA]</scope>
    <source>
        <strain evidence="7">LY-2023</strain>
        <tissue evidence="7">Leaf</tissue>
    </source>
</reference>
<dbReference type="InterPro" id="IPR004181">
    <property type="entry name" value="Znf_MIZ"/>
</dbReference>
<evidence type="ECO:0000256" key="1">
    <source>
        <dbReference type="ARBA" id="ARBA00022723"/>
    </source>
</evidence>
<comment type="caution">
    <text evidence="7">The sequence shown here is derived from an EMBL/GenBank/DDBJ whole genome shotgun (WGS) entry which is preliminary data.</text>
</comment>
<dbReference type="AlphaFoldDB" id="A0AAN9PSJ0"/>
<evidence type="ECO:0000256" key="5">
    <source>
        <dbReference type="SAM" id="MobiDB-lite"/>
    </source>
</evidence>
<dbReference type="GO" id="GO:0016925">
    <property type="term" value="P:protein sumoylation"/>
    <property type="evidence" value="ECO:0007669"/>
    <property type="project" value="UniProtKB-ARBA"/>
</dbReference>
<evidence type="ECO:0000256" key="3">
    <source>
        <dbReference type="ARBA" id="ARBA00022833"/>
    </source>
</evidence>
<dbReference type="Gene3D" id="3.30.40.10">
    <property type="entry name" value="Zinc/RING finger domain, C3HC4 (zinc finger)"/>
    <property type="match status" value="1"/>
</dbReference>
<dbReference type="InterPro" id="IPR013083">
    <property type="entry name" value="Znf_RING/FYVE/PHD"/>
</dbReference>
<evidence type="ECO:0000256" key="4">
    <source>
        <dbReference type="PROSITE-ProRule" id="PRU00452"/>
    </source>
</evidence>
<feature type="compositionally biased region" description="Polar residues" evidence="5">
    <location>
        <begin position="848"/>
        <end position="859"/>
    </location>
</feature>
<protein>
    <recommendedName>
        <fullName evidence="6">SP-RING-type domain-containing protein</fullName>
    </recommendedName>
</protein>
<evidence type="ECO:0000313" key="8">
    <source>
        <dbReference type="Proteomes" id="UP001359559"/>
    </source>
</evidence>
<name>A0AAN9PSJ0_CLITE</name>
<keyword evidence="1" id="KW-0479">Metal-binding</keyword>
<proteinExistence type="predicted"/>
<feature type="compositionally biased region" description="Polar residues" evidence="5">
    <location>
        <begin position="682"/>
        <end position="697"/>
    </location>
</feature>
<dbReference type="GO" id="GO:0061665">
    <property type="term" value="F:SUMO ligase activity"/>
    <property type="evidence" value="ECO:0007669"/>
    <property type="project" value="TreeGrafter"/>
</dbReference>
<dbReference type="PANTHER" id="PTHR10782">
    <property type="entry name" value="ZINC FINGER MIZ DOMAIN-CONTAINING PROTEIN"/>
    <property type="match status" value="1"/>
</dbReference>
<evidence type="ECO:0000313" key="7">
    <source>
        <dbReference type="EMBL" id="KAK7308961.1"/>
    </source>
</evidence>
<dbReference type="PROSITE" id="PS51044">
    <property type="entry name" value="ZF_SP_RING"/>
    <property type="match status" value="1"/>
</dbReference>
<feature type="domain" description="SP-RING-type" evidence="6">
    <location>
        <begin position="263"/>
        <end position="344"/>
    </location>
</feature>
<dbReference type="Proteomes" id="UP001359559">
    <property type="component" value="Unassembled WGS sequence"/>
</dbReference>
<keyword evidence="8" id="KW-1185">Reference proteome</keyword>